<reference evidence="1 2" key="1">
    <citation type="submission" date="2019-05" db="EMBL/GenBank/DDBJ databases">
        <title>Emergence of the Ug99 lineage of the wheat stem rust pathogen through somatic hybridization.</title>
        <authorList>
            <person name="Li F."/>
            <person name="Upadhyaya N.M."/>
            <person name="Sperschneider J."/>
            <person name="Matny O."/>
            <person name="Nguyen-Phuc H."/>
            <person name="Mago R."/>
            <person name="Raley C."/>
            <person name="Miller M.E."/>
            <person name="Silverstein K.A.T."/>
            <person name="Henningsen E."/>
            <person name="Hirsch C.D."/>
            <person name="Visser B."/>
            <person name="Pretorius Z.A."/>
            <person name="Steffenson B.J."/>
            <person name="Schwessinger B."/>
            <person name="Dodds P.N."/>
            <person name="Figueroa M."/>
        </authorList>
    </citation>
    <scope>NUCLEOTIDE SEQUENCE [LARGE SCALE GENOMIC DNA]</scope>
    <source>
        <strain evidence="1 2">Ug99</strain>
    </source>
</reference>
<organism evidence="1 2">
    <name type="scientific">Puccinia graminis f. sp. tritici</name>
    <dbReference type="NCBI Taxonomy" id="56615"/>
    <lineage>
        <taxon>Eukaryota</taxon>
        <taxon>Fungi</taxon>
        <taxon>Dikarya</taxon>
        <taxon>Basidiomycota</taxon>
        <taxon>Pucciniomycotina</taxon>
        <taxon>Pucciniomycetes</taxon>
        <taxon>Pucciniales</taxon>
        <taxon>Pucciniaceae</taxon>
        <taxon>Puccinia</taxon>
    </lineage>
</organism>
<name>A0A5B0RXI8_PUCGR</name>
<gene>
    <name evidence="1" type="ORF">PGTUg99_026063</name>
</gene>
<proteinExistence type="predicted"/>
<protein>
    <submittedName>
        <fullName evidence="1">Uncharacterized protein</fullName>
    </submittedName>
</protein>
<evidence type="ECO:0000313" key="2">
    <source>
        <dbReference type="Proteomes" id="UP000325313"/>
    </source>
</evidence>
<accession>A0A5B0RXI8</accession>
<sequence length="130" mass="14738">MQDNHSHITVIAFCTNSKNPEEDRLSVAIRTSTIQIILRSNAAELKNPLLLDATEHLSYLNRHLYKLSGHATPQPIRFIPMLESYLLLAPSTHPNSCKPILEGRKYLYLPNLRGFMETMSKYLAASSSQE</sequence>
<evidence type="ECO:0000313" key="1">
    <source>
        <dbReference type="EMBL" id="KAA1130706.1"/>
    </source>
</evidence>
<comment type="caution">
    <text evidence="1">The sequence shown here is derived from an EMBL/GenBank/DDBJ whole genome shotgun (WGS) entry which is preliminary data.</text>
</comment>
<dbReference type="AlphaFoldDB" id="A0A5B0RXI8"/>
<dbReference type="Proteomes" id="UP000325313">
    <property type="component" value="Unassembled WGS sequence"/>
</dbReference>
<dbReference type="EMBL" id="VDEP01000107">
    <property type="protein sequence ID" value="KAA1130706.1"/>
    <property type="molecule type" value="Genomic_DNA"/>
</dbReference>